<protein>
    <submittedName>
        <fullName evidence="1">Dynein heavy chain</fullName>
    </submittedName>
</protein>
<name>A0A146K3S2_9EUKA</name>
<dbReference type="AlphaFoldDB" id="A0A146K3S2"/>
<proteinExistence type="predicted"/>
<evidence type="ECO:0000313" key="1">
    <source>
        <dbReference type="EMBL" id="JAP91560.1"/>
    </source>
</evidence>
<accession>A0A146K3S2</accession>
<dbReference type="EMBL" id="GDID01005046">
    <property type="protein sequence ID" value="JAP91560.1"/>
    <property type="molecule type" value="Transcribed_RNA"/>
</dbReference>
<reference evidence="1" key="1">
    <citation type="submission" date="2015-07" db="EMBL/GenBank/DDBJ databases">
        <title>Adaptation to a free-living lifestyle via gene acquisitions in the diplomonad Trepomonas sp. PC1.</title>
        <authorList>
            <person name="Xu F."/>
            <person name="Jerlstrom-Hultqvist J."/>
            <person name="Kolisko M."/>
            <person name="Simpson A.G.B."/>
            <person name="Roger A.J."/>
            <person name="Svard S.G."/>
            <person name="Andersson J.O."/>
        </authorList>
    </citation>
    <scope>NUCLEOTIDE SEQUENCE</scope>
    <source>
        <strain evidence="1">PC1</strain>
    </source>
</reference>
<sequence>IIANEIKQISKMDTDNNFLTYQKAGMTVQVIQKYLQNNEPITALVPKFEIVSLKVRLNMMKEILNSVCEFYPGLRLFNQVIHHASLKSQQNLNKLFSALEFQLMNKQGIILISQPNNFSSES</sequence>
<gene>
    <name evidence="1" type="ORF">TPC1_16796</name>
</gene>
<feature type="non-terminal residue" evidence="1">
    <location>
        <position position="1"/>
    </location>
</feature>
<feature type="non-terminal residue" evidence="1">
    <location>
        <position position="122"/>
    </location>
</feature>
<organism evidence="1">
    <name type="scientific">Trepomonas sp. PC1</name>
    <dbReference type="NCBI Taxonomy" id="1076344"/>
    <lineage>
        <taxon>Eukaryota</taxon>
        <taxon>Metamonada</taxon>
        <taxon>Diplomonadida</taxon>
        <taxon>Hexamitidae</taxon>
        <taxon>Hexamitinae</taxon>
        <taxon>Trepomonas</taxon>
    </lineage>
</organism>